<evidence type="ECO:0000256" key="3">
    <source>
        <dbReference type="ARBA" id="ARBA00022833"/>
    </source>
</evidence>
<dbReference type="AlphaFoldDB" id="A0AAE1IMJ1"/>
<dbReference type="Gene3D" id="3.30.40.10">
    <property type="entry name" value="Zinc/RING finger domain, C3HC4 (zinc finger)"/>
    <property type="match status" value="1"/>
</dbReference>
<dbReference type="InterPro" id="IPR013083">
    <property type="entry name" value="Znf_RING/FYVE/PHD"/>
</dbReference>
<feature type="compositionally biased region" description="Polar residues" evidence="6">
    <location>
        <begin position="184"/>
        <end position="197"/>
    </location>
</feature>
<protein>
    <recommendedName>
        <fullName evidence="7">AIPP2-like SPOC-like domain-containing protein</fullName>
    </recommendedName>
</protein>
<evidence type="ECO:0000256" key="1">
    <source>
        <dbReference type="ARBA" id="ARBA00022723"/>
    </source>
</evidence>
<evidence type="ECO:0000313" key="9">
    <source>
        <dbReference type="Proteomes" id="UP001293593"/>
    </source>
</evidence>
<feature type="region of interest" description="Disordered" evidence="6">
    <location>
        <begin position="595"/>
        <end position="628"/>
    </location>
</feature>
<gene>
    <name evidence="8" type="ORF">QN277_014504</name>
</gene>
<evidence type="ECO:0000259" key="7">
    <source>
        <dbReference type="Pfam" id="PF23121"/>
    </source>
</evidence>
<keyword evidence="4" id="KW-0805">Transcription regulation</keyword>
<dbReference type="GO" id="GO:0034244">
    <property type="term" value="P:negative regulation of transcription elongation by RNA polymerase II"/>
    <property type="evidence" value="ECO:0007669"/>
    <property type="project" value="InterPro"/>
</dbReference>
<proteinExistence type="predicted"/>
<reference evidence="8" key="1">
    <citation type="submission" date="2023-10" db="EMBL/GenBank/DDBJ databases">
        <title>Chromosome-level genome of the transformable northern wattle, Acacia crassicarpa.</title>
        <authorList>
            <person name="Massaro I."/>
            <person name="Sinha N.R."/>
            <person name="Poethig S."/>
            <person name="Leichty A.R."/>
        </authorList>
    </citation>
    <scope>NUCLEOTIDE SEQUENCE</scope>
    <source>
        <strain evidence="8">Acra3RX</strain>
        <tissue evidence="8">Leaf</tissue>
    </source>
</reference>
<keyword evidence="3" id="KW-0862">Zinc</keyword>
<keyword evidence="1" id="KW-0479">Metal-binding</keyword>
<organism evidence="8 9">
    <name type="scientific">Acacia crassicarpa</name>
    <name type="common">northern wattle</name>
    <dbReference type="NCBI Taxonomy" id="499986"/>
    <lineage>
        <taxon>Eukaryota</taxon>
        <taxon>Viridiplantae</taxon>
        <taxon>Streptophyta</taxon>
        <taxon>Embryophyta</taxon>
        <taxon>Tracheophyta</taxon>
        <taxon>Spermatophyta</taxon>
        <taxon>Magnoliopsida</taxon>
        <taxon>eudicotyledons</taxon>
        <taxon>Gunneridae</taxon>
        <taxon>Pentapetalae</taxon>
        <taxon>rosids</taxon>
        <taxon>fabids</taxon>
        <taxon>Fabales</taxon>
        <taxon>Fabaceae</taxon>
        <taxon>Caesalpinioideae</taxon>
        <taxon>mimosoid clade</taxon>
        <taxon>Acacieae</taxon>
        <taxon>Acacia</taxon>
    </lineage>
</organism>
<dbReference type="SUPFAM" id="SSF57903">
    <property type="entry name" value="FYVE/PHD zinc finger"/>
    <property type="match status" value="1"/>
</dbReference>
<dbReference type="Pfam" id="PF23121">
    <property type="entry name" value="SPOC_AIPP2"/>
    <property type="match status" value="1"/>
</dbReference>
<evidence type="ECO:0000256" key="2">
    <source>
        <dbReference type="ARBA" id="ARBA00022771"/>
    </source>
</evidence>
<evidence type="ECO:0000313" key="8">
    <source>
        <dbReference type="EMBL" id="KAK4252512.1"/>
    </source>
</evidence>
<keyword evidence="2" id="KW-0863">Zinc-finger</keyword>
<feature type="domain" description="AIPP2-like SPOC-like" evidence="7">
    <location>
        <begin position="289"/>
        <end position="425"/>
    </location>
</feature>
<feature type="compositionally biased region" description="Polar residues" evidence="6">
    <location>
        <begin position="91"/>
        <end position="111"/>
    </location>
</feature>
<sequence>MEPGGTQIVEPCDLCGAVGYPEAIATCIQCKVNCAHVYCMKVFLKIVPDDWICEICDPGKDTTSLKYVEDNNFSRDPGFDSSDITGHENTHSTSPSKMHNSGSQTCSRSQKVGGTGKVKFISEEEAIRLCGGKVSSKSFPTNSSMQKMYSQSKKGSAKVSFMNVKPNSSPSRMGHGKLLRHSGVQKTTLTNQQSPQSLAKDRSRECDWRDHSSSFIRPVNKEEISRANALKGDDKALYSTQANSLPINTEGVSCANDECSRSNVDERDLPNTQNFQLYLCCIPSSYATWKGGFKFQSAALCDLYDGLEALPSCTVHRKAYYYSCKLPAVLEVEPLPISSVLIDLFQNDCPGLQEVALYFFPSDNCERSRQNLNLIFGFLDTKNAMLKSVIDDGVELLVFTSKQLNEDSQGIIEKLEVNNFLWGVFRPKEDGRAIEELNDTEAADMDVDMVGGQDVSGRIDSVQNRIDKHINFSINSGEGLMLKAASEKAKDNKIMIASGDLNLNVRDKISLPTNLEKNIKTEVADMDIDMVGGQDVLGRIDSVLNRKDEAGNLSLNYGGGTQFPFDIFPLKSVQDYYKIMDTKIAPPGFERVHELKDSQPLSLKSKRTNSVENREDRPGNLAINSGEGAILENTSEKAEDKKALTTTNYKPSLISDLRKNVKTVFPFDEFPLKSVQDYHKIMDTKDAPPGFEGVQEEQNLENLKFKRVHDLY</sequence>
<keyword evidence="5" id="KW-0804">Transcription</keyword>
<evidence type="ECO:0000256" key="6">
    <source>
        <dbReference type="SAM" id="MobiDB-lite"/>
    </source>
</evidence>
<dbReference type="PANTHER" id="PTHR33304">
    <property type="match status" value="1"/>
</dbReference>
<name>A0AAE1IMJ1_9FABA</name>
<accession>A0AAE1IMJ1</accession>
<evidence type="ECO:0000256" key="5">
    <source>
        <dbReference type="ARBA" id="ARBA00023163"/>
    </source>
</evidence>
<comment type="caution">
    <text evidence="8">The sequence shown here is derived from an EMBL/GenBank/DDBJ whole genome shotgun (WGS) entry which is preliminary data.</text>
</comment>
<dbReference type="GO" id="GO:0008270">
    <property type="term" value="F:zinc ion binding"/>
    <property type="evidence" value="ECO:0007669"/>
    <property type="project" value="UniProtKB-KW"/>
</dbReference>
<dbReference type="InterPro" id="IPR011011">
    <property type="entry name" value="Znf_FYVE_PHD"/>
</dbReference>
<dbReference type="InterPro" id="IPR056280">
    <property type="entry name" value="AIPP2-like_SPOC"/>
</dbReference>
<dbReference type="GO" id="GO:0140566">
    <property type="term" value="F:histone reader activity"/>
    <property type="evidence" value="ECO:0007669"/>
    <property type="project" value="InterPro"/>
</dbReference>
<dbReference type="EMBL" id="JAWXYG010000023">
    <property type="protein sequence ID" value="KAK4252512.1"/>
    <property type="molecule type" value="Genomic_DNA"/>
</dbReference>
<feature type="region of interest" description="Disordered" evidence="6">
    <location>
        <begin position="78"/>
        <end position="111"/>
    </location>
</feature>
<dbReference type="InterPro" id="IPR049914">
    <property type="entry name" value="PHD1-3/5-6"/>
</dbReference>
<dbReference type="PANTHER" id="PTHR33304:SF36">
    <property type="entry name" value="GB|AAF26970.1-RELATED"/>
    <property type="match status" value="1"/>
</dbReference>
<dbReference type="Proteomes" id="UP001293593">
    <property type="component" value="Unassembled WGS sequence"/>
</dbReference>
<feature type="region of interest" description="Disordered" evidence="6">
    <location>
        <begin position="184"/>
        <end position="206"/>
    </location>
</feature>
<evidence type="ECO:0000256" key="4">
    <source>
        <dbReference type="ARBA" id="ARBA00023015"/>
    </source>
</evidence>
<keyword evidence="9" id="KW-1185">Reference proteome</keyword>